<dbReference type="Proteomes" id="UP001589854">
    <property type="component" value="Unassembled WGS sequence"/>
</dbReference>
<evidence type="ECO:0000313" key="2">
    <source>
        <dbReference type="EMBL" id="MFC0272198.1"/>
    </source>
</evidence>
<dbReference type="RefSeq" id="WP_378934279.1">
    <property type="nucleotide sequence ID" value="NZ_JBHLVO010000009.1"/>
</dbReference>
<organism evidence="2 3">
    <name type="scientific">Metabacillus herbersteinensis</name>
    <dbReference type="NCBI Taxonomy" id="283816"/>
    <lineage>
        <taxon>Bacteria</taxon>
        <taxon>Bacillati</taxon>
        <taxon>Bacillota</taxon>
        <taxon>Bacilli</taxon>
        <taxon>Bacillales</taxon>
        <taxon>Bacillaceae</taxon>
        <taxon>Metabacillus</taxon>
    </lineage>
</organism>
<gene>
    <name evidence="2" type="ORF">ACFFIX_12205</name>
</gene>
<feature type="domain" description="DUF8042" evidence="1">
    <location>
        <begin position="6"/>
        <end position="124"/>
    </location>
</feature>
<name>A0ABV6GET4_9BACI</name>
<comment type="caution">
    <text evidence="2">The sequence shown here is derived from an EMBL/GenBank/DDBJ whole genome shotgun (WGS) entry which is preliminary data.</text>
</comment>
<dbReference type="InterPro" id="IPR058355">
    <property type="entry name" value="DUF8042"/>
</dbReference>
<keyword evidence="3" id="KW-1185">Reference proteome</keyword>
<proteinExistence type="predicted"/>
<accession>A0ABV6GET4</accession>
<evidence type="ECO:0000313" key="3">
    <source>
        <dbReference type="Proteomes" id="UP001589854"/>
    </source>
</evidence>
<dbReference type="EMBL" id="JBHLVO010000009">
    <property type="protein sequence ID" value="MFC0272198.1"/>
    <property type="molecule type" value="Genomic_DNA"/>
</dbReference>
<dbReference type="Pfam" id="PF26154">
    <property type="entry name" value="DUF8042"/>
    <property type="match status" value="1"/>
</dbReference>
<evidence type="ECO:0000259" key="1">
    <source>
        <dbReference type="Pfam" id="PF26154"/>
    </source>
</evidence>
<sequence length="128" mass="14850">MQTLTSDQHELLSYYFHLLNSIEEGFDYVIDSFQNLQFTESERIFSDIISAFYHIDSSNPSILSVVEANDELSKEIAKFDSVIKTLEGIESIFTNPEEYHAFVKNQLTPSFLAWKEAVQSRMQPYITH</sequence>
<protein>
    <recommendedName>
        <fullName evidence="1">DUF8042 domain-containing protein</fullName>
    </recommendedName>
</protein>
<reference evidence="2 3" key="1">
    <citation type="submission" date="2024-09" db="EMBL/GenBank/DDBJ databases">
        <authorList>
            <person name="Sun Q."/>
            <person name="Mori K."/>
        </authorList>
    </citation>
    <scope>NUCLEOTIDE SEQUENCE [LARGE SCALE GENOMIC DNA]</scope>
    <source>
        <strain evidence="2 3">CCM 7228</strain>
    </source>
</reference>